<comment type="function">
    <text evidence="8">Cleaves the carbon-mercury bond of organomercurials such as phenylmercuric acetate. One product is Hg(2+), which is subsequently detoxified by the mercuric reductase.</text>
</comment>
<dbReference type="InterPro" id="IPR036390">
    <property type="entry name" value="WH_DNA-bd_sf"/>
</dbReference>
<dbReference type="SUPFAM" id="SSF46785">
    <property type="entry name" value="Winged helix' DNA-binding domain"/>
    <property type="match status" value="1"/>
</dbReference>
<dbReference type="PIRSF" id="PIRSF001458">
    <property type="entry name" value="MerB"/>
    <property type="match status" value="1"/>
</dbReference>
<accession>A0A238XE03</accession>
<dbReference type="EC" id="4.99.1.2" evidence="3"/>
<dbReference type="InterPro" id="IPR053717">
    <property type="entry name" value="MerB_lyase_sf"/>
</dbReference>
<reference evidence="11 12" key="1">
    <citation type="submission" date="2017-06" db="EMBL/GenBank/DDBJ databases">
        <authorList>
            <person name="Kim H.J."/>
            <person name="Triplett B.A."/>
        </authorList>
    </citation>
    <scope>NUCLEOTIDE SEQUENCE [LARGE SCALE GENOMIC DNA]</scope>
    <source>
        <strain evidence="11 12">DSM 45207</strain>
    </source>
</reference>
<proteinExistence type="inferred from homology"/>
<evidence type="ECO:0000256" key="2">
    <source>
        <dbReference type="ARBA" id="ARBA00009443"/>
    </source>
</evidence>
<evidence type="ECO:0000256" key="8">
    <source>
        <dbReference type="ARBA" id="ARBA00025326"/>
    </source>
</evidence>
<dbReference type="Proteomes" id="UP000198348">
    <property type="component" value="Unassembled WGS sequence"/>
</dbReference>
<dbReference type="Gene3D" id="3.30.450.410">
    <property type="match status" value="1"/>
</dbReference>
<evidence type="ECO:0000313" key="12">
    <source>
        <dbReference type="Proteomes" id="UP000198348"/>
    </source>
</evidence>
<dbReference type="OrthoDB" id="7185309at2"/>
<keyword evidence="7 11" id="KW-0456">Lyase</keyword>
<dbReference type="GO" id="GO:0046689">
    <property type="term" value="P:response to mercury ion"/>
    <property type="evidence" value="ECO:0007669"/>
    <property type="project" value="UniProtKB-KW"/>
</dbReference>
<dbReference type="InterPro" id="IPR004927">
    <property type="entry name" value="MerB"/>
</dbReference>
<dbReference type="Pfam" id="PF03243">
    <property type="entry name" value="MerB"/>
    <property type="match status" value="1"/>
</dbReference>
<evidence type="ECO:0000256" key="6">
    <source>
        <dbReference type="ARBA" id="ARBA00022914"/>
    </source>
</evidence>
<dbReference type="AlphaFoldDB" id="A0A238XE03"/>
<evidence type="ECO:0000259" key="10">
    <source>
        <dbReference type="Pfam" id="PF12324"/>
    </source>
</evidence>
<dbReference type="SUPFAM" id="SSF160387">
    <property type="entry name" value="NosL/MerB-like"/>
    <property type="match status" value="1"/>
</dbReference>
<comment type="catalytic activity">
    <reaction evidence="1">
        <text>an alkylmercury + H(+) = an alkane + Hg(2+)</text>
        <dbReference type="Rhea" id="RHEA:18777"/>
        <dbReference type="ChEBI" id="CHEBI:15378"/>
        <dbReference type="ChEBI" id="CHEBI:16793"/>
        <dbReference type="ChEBI" id="CHEBI:18310"/>
        <dbReference type="ChEBI" id="CHEBI:83725"/>
        <dbReference type="EC" id="4.99.1.2"/>
    </reaction>
</comment>
<gene>
    <name evidence="11" type="ORF">SAMN06265360_110105</name>
</gene>
<evidence type="ECO:0000256" key="4">
    <source>
        <dbReference type="ARBA" id="ARBA00018180"/>
    </source>
</evidence>
<keyword evidence="5" id="KW-0475">Mercuric resistance</keyword>
<evidence type="ECO:0000256" key="7">
    <source>
        <dbReference type="ARBA" id="ARBA00023239"/>
    </source>
</evidence>
<dbReference type="PRINTS" id="PR01699">
    <property type="entry name" value="ORGNOHGLYASE"/>
</dbReference>
<comment type="similarity">
    <text evidence="2">Belongs to the MerB family.</text>
</comment>
<name>A0A238XE03_9PSEU</name>
<sequence>MTDEYLADRLSETLSPNLADPDLSWLWPPLLRLLACGSPVTVARLAAATGRTEPDVRRALARLSDTEYDEHGRIVGWGLTQRPTPHSFSVDGVALYTWCALDTLIFPAVLDRTALVQSPCRATGEPVRLTVTPAGITSVEPATAVLSVVTPQSQSSVRQAFCDQVHFFSDPVSAQDWHRAHPEASVLPVAEARTLAQRLTRPLREGCA</sequence>
<organism evidence="11 12">
    <name type="scientific">Haloechinothrix alba</name>
    <dbReference type="NCBI Taxonomy" id="664784"/>
    <lineage>
        <taxon>Bacteria</taxon>
        <taxon>Bacillati</taxon>
        <taxon>Actinomycetota</taxon>
        <taxon>Actinomycetes</taxon>
        <taxon>Pseudonocardiales</taxon>
        <taxon>Pseudonocardiaceae</taxon>
        <taxon>Haloechinothrix</taxon>
    </lineage>
</organism>
<evidence type="ECO:0000313" key="11">
    <source>
        <dbReference type="EMBL" id="SNR56828.1"/>
    </source>
</evidence>
<evidence type="ECO:0000256" key="5">
    <source>
        <dbReference type="ARBA" id="ARBA00022466"/>
    </source>
</evidence>
<dbReference type="Pfam" id="PF12324">
    <property type="entry name" value="HTH_15"/>
    <property type="match status" value="1"/>
</dbReference>
<dbReference type="InterPro" id="IPR024259">
    <property type="entry name" value="MerB_HTH_dom"/>
</dbReference>
<keyword evidence="6" id="KW-0476">Mercury</keyword>
<evidence type="ECO:0000256" key="3">
    <source>
        <dbReference type="ARBA" id="ARBA00013237"/>
    </source>
</evidence>
<dbReference type="NCBIfam" id="NF009710">
    <property type="entry name" value="PRK13239.1"/>
    <property type="match status" value="1"/>
</dbReference>
<evidence type="ECO:0000256" key="9">
    <source>
        <dbReference type="ARBA" id="ARBA00031271"/>
    </source>
</evidence>
<dbReference type="EMBL" id="FZNW01000010">
    <property type="protein sequence ID" value="SNR56828.1"/>
    <property type="molecule type" value="Genomic_DNA"/>
</dbReference>
<keyword evidence="12" id="KW-1185">Reference proteome</keyword>
<protein>
    <recommendedName>
        <fullName evidence="4">Alkylmercury lyase</fullName>
        <ecNumber evidence="3">4.99.1.2</ecNumber>
    </recommendedName>
    <alternativeName>
        <fullName evidence="9">Organomercurial lyase</fullName>
    </alternativeName>
</protein>
<feature type="domain" description="Alkylmercury lyase helix-turn-helix" evidence="10">
    <location>
        <begin position="8"/>
        <end position="78"/>
    </location>
</feature>
<dbReference type="GO" id="GO:0018836">
    <property type="term" value="F:alkylmercury lyase activity"/>
    <property type="evidence" value="ECO:0007669"/>
    <property type="project" value="UniProtKB-EC"/>
</dbReference>
<dbReference type="RefSeq" id="WP_089301527.1">
    <property type="nucleotide sequence ID" value="NZ_FZNW01000010.1"/>
</dbReference>
<evidence type="ECO:0000256" key="1">
    <source>
        <dbReference type="ARBA" id="ARBA00000165"/>
    </source>
</evidence>
<dbReference type="NCBIfam" id="NF033555">
    <property type="entry name" value="lyase_MerB"/>
    <property type="match status" value="1"/>
</dbReference>